<evidence type="ECO:0000259" key="1">
    <source>
        <dbReference type="Pfam" id="PF22064"/>
    </source>
</evidence>
<evidence type="ECO:0000313" key="5">
    <source>
        <dbReference type="RefSeq" id="XP_025411183.1"/>
    </source>
</evidence>
<feature type="domain" description="Cep192-like" evidence="1">
    <location>
        <begin position="638"/>
        <end position="677"/>
    </location>
</feature>
<name>A0A8B8FKJ9_9HEMI</name>
<dbReference type="OrthoDB" id="6616708at2759"/>
<dbReference type="Pfam" id="PF22073">
    <property type="entry name" value="Cep192_D4"/>
    <property type="match status" value="1"/>
</dbReference>
<feature type="domain" description="Cep192-like" evidence="3">
    <location>
        <begin position="1015"/>
        <end position="1124"/>
    </location>
</feature>
<dbReference type="Pfam" id="PF22064">
    <property type="entry name" value="Cep192_D2"/>
    <property type="match status" value="1"/>
</dbReference>
<dbReference type="Pfam" id="PF22074">
    <property type="entry name" value="Cep192_D5"/>
    <property type="match status" value="1"/>
</dbReference>
<dbReference type="InterPro" id="IPR013783">
    <property type="entry name" value="Ig-like_fold"/>
</dbReference>
<evidence type="ECO:0000313" key="4">
    <source>
        <dbReference type="Proteomes" id="UP000694846"/>
    </source>
</evidence>
<keyword evidence="4" id="KW-1185">Reference proteome</keyword>
<sequence>MSKLESGPEASSTAIKSTNQRSFINRLQNSNSNDTFSSIFSDELTDEDLVKRTFSELSNCKNNVKMNSMLSSFSGQSSLGILELDNMSDIGNTHKRDTFNFNHHNKSSVQQHCLSQAAQNENTLARARANSRLNIFNNTKKNDNFKTSLTNNTNAFEDFVRVHIDKSNSSFSSDDFISGNEFKENLKKIEDTNRIEFGSLSESRFNFSLEGEKQSVENGSFAAKYFAAKSVPIEDLSAIFPKRPNNNVTFTKELKEKPCSLLIPSDIKNNYKDQTPVGYKTMSSITSWTDSHVSNNILNLTSLSDISEVLTSDTNSANPKELTKALLAGDLSDDKPLNDLNYFLPRRFSTSTRFSNASPNFEHAEISLPSLENFSFDNSKTISNKKILEFNESISFNDKDDNEKHEKCINTLFQHKKNNNMSEHFVKKQRKLHLNNSYFNLTPKRGYFEDCTSEAKILENNINLSNFSILTNNYDEFTEMSLNKSANVSKIIHCNETLCQDKLNQSVIKDYREISEVLEIGDTCIGTYSQVVITLENQLNIDAKYTLNLLNISLKYNENNTFDDKKPTGTKVATVLCSEKMCTISAFTEASFTIGIIPLISGVININIKLESNDISQEIYRNIQINSIEPQIIWVNNSFGSIDFGLLPELSQKSLPIKLLNKGTCQVPIKFILNQDQIEDIFQAKAIINPSELWECDLNILTSSFSTNNHKIKLITGRLLVFLDSVEDLSTNYSPLLYCSNLLGRVCFTSISFDQNPLILQTNGHSTLNGVLEVSNNSELPISLFVQKNSKEHTDFTIQPNQFQLAINEKIKIKISYSPINSINFINETSICLQVMSSKKKFTVKINCIEPKSEFVHKSSLSSRPISPWSSSSSSAGGQLELESTCSSLIWGSVPSNSKSVQTFILRNRGAHKEKLLLNIEDNKNCFKLISSGENQVSEMKLLLEPMESQKLSVALISTLNEGQAYGHIILQRQNSSEKRVISLYGYCGHSVITINGIFEDNLGNMWIYPNPQLMSAQFSVTNSGNTTAFFKVCQENSSEDIIQPDEFLLKKGETTIINVTIVMSPERLEMLIEKDSNLKVININKLSLIYGDEVSRERISRLWKKIKHEKKIVYPVQQRLDEISNLFGGSSFIKVDHLADSVKSLSKLWKMGISENSIVVLMEKSNLESLLCDTTTVFSELETTVFGRTK</sequence>
<evidence type="ECO:0000259" key="2">
    <source>
        <dbReference type="Pfam" id="PF22073"/>
    </source>
</evidence>
<protein>
    <submittedName>
        <fullName evidence="5">Uncharacterized protein LOC112684083 isoform X2</fullName>
    </submittedName>
</protein>
<dbReference type="RefSeq" id="XP_025411183.1">
    <property type="nucleotide sequence ID" value="XM_025555398.1"/>
</dbReference>
<accession>A0A8B8FKJ9</accession>
<dbReference type="Gene3D" id="2.60.40.10">
    <property type="entry name" value="Immunoglobulins"/>
    <property type="match status" value="1"/>
</dbReference>
<dbReference type="InterPro" id="IPR054090">
    <property type="entry name" value="Cep192_Spd-2-like_dom"/>
</dbReference>
<dbReference type="GeneID" id="112684083"/>
<dbReference type="AlphaFoldDB" id="A0A8B8FKJ9"/>
<feature type="domain" description="Cep192/Spd-2-like" evidence="2">
    <location>
        <begin position="880"/>
        <end position="989"/>
    </location>
</feature>
<evidence type="ECO:0000259" key="3">
    <source>
        <dbReference type="Pfam" id="PF22074"/>
    </source>
</evidence>
<dbReference type="InterPro" id="IPR054091">
    <property type="entry name" value="Cep192-like_D5"/>
</dbReference>
<dbReference type="Proteomes" id="UP000694846">
    <property type="component" value="Unplaced"/>
</dbReference>
<dbReference type="CTD" id="39850"/>
<proteinExistence type="predicted"/>
<organism evidence="4 5">
    <name type="scientific">Sipha flava</name>
    <name type="common">yellow sugarcane aphid</name>
    <dbReference type="NCBI Taxonomy" id="143950"/>
    <lineage>
        <taxon>Eukaryota</taxon>
        <taxon>Metazoa</taxon>
        <taxon>Ecdysozoa</taxon>
        <taxon>Arthropoda</taxon>
        <taxon>Hexapoda</taxon>
        <taxon>Insecta</taxon>
        <taxon>Pterygota</taxon>
        <taxon>Neoptera</taxon>
        <taxon>Paraneoptera</taxon>
        <taxon>Hemiptera</taxon>
        <taxon>Sternorrhyncha</taxon>
        <taxon>Aphidomorpha</taxon>
        <taxon>Aphidoidea</taxon>
        <taxon>Aphididae</taxon>
        <taxon>Sipha</taxon>
    </lineage>
</organism>
<gene>
    <name evidence="5" type="primary">LOC112684083</name>
</gene>
<reference evidence="5" key="1">
    <citation type="submission" date="2025-08" db="UniProtKB">
        <authorList>
            <consortium name="RefSeq"/>
        </authorList>
    </citation>
    <scope>IDENTIFICATION</scope>
    <source>
        <tissue evidence="5">Whole body</tissue>
    </source>
</reference>
<dbReference type="InterPro" id="IPR054086">
    <property type="entry name" value="Cep192-like_D2"/>
</dbReference>